<keyword evidence="5" id="KW-1185">Reference proteome</keyword>
<evidence type="ECO:0000313" key="4">
    <source>
        <dbReference type="EMBL" id="KAA0970105.1"/>
    </source>
</evidence>
<evidence type="ECO:0000256" key="1">
    <source>
        <dbReference type="ARBA" id="ARBA00022729"/>
    </source>
</evidence>
<dbReference type="PROSITE" id="PS51257">
    <property type="entry name" value="PROKAR_LIPOPROTEIN"/>
    <property type="match status" value="1"/>
</dbReference>
<dbReference type="Gene3D" id="3.30.1950.10">
    <property type="entry name" value="wza like domain"/>
    <property type="match status" value="1"/>
</dbReference>
<dbReference type="InterPro" id="IPR003715">
    <property type="entry name" value="Poly_export_N"/>
</dbReference>
<name>A0A5B0DW49_9HYPH</name>
<dbReference type="PANTHER" id="PTHR33619:SF3">
    <property type="entry name" value="POLYSACCHARIDE EXPORT PROTEIN GFCE-RELATED"/>
    <property type="match status" value="1"/>
</dbReference>
<reference evidence="4 5" key="1">
    <citation type="submission" date="2019-08" db="EMBL/GenBank/DDBJ databases">
        <title>Aureimonas fodiniaquatilis sp. nov., isolated from a coal mine wastewater.</title>
        <authorList>
            <person name="Kim W."/>
        </authorList>
    </citation>
    <scope>NUCLEOTIDE SEQUENCE [LARGE SCALE GENOMIC DNA]</scope>
    <source>
        <strain evidence="4 5">CAU 1482</strain>
    </source>
</reference>
<accession>A0A5B0DW49</accession>
<comment type="caution">
    <text evidence="4">The sequence shown here is derived from an EMBL/GenBank/DDBJ whole genome shotgun (WGS) entry which is preliminary data.</text>
</comment>
<dbReference type="EMBL" id="VTWH01000002">
    <property type="protein sequence ID" value="KAA0970105.1"/>
    <property type="molecule type" value="Genomic_DNA"/>
</dbReference>
<dbReference type="Pfam" id="PF10531">
    <property type="entry name" value="SLBB"/>
    <property type="match status" value="1"/>
</dbReference>
<dbReference type="Gene3D" id="3.10.560.10">
    <property type="entry name" value="Outer membrane lipoprotein wza domain like"/>
    <property type="match status" value="1"/>
</dbReference>
<sequence length="184" mass="19711">MEKWGVLAVLSLTVLSGCSTYAPPAPAFHPQLTGEHYVDSGDMLRVTVYGENDLSSQYAVDQAGYLSLPLIGEVPARGRTTHQLRQAITARFADGFLLHPDVAVEVAEYRPIFVMGAVQNAGSHAFMPGMTVQNSVAIAGGFQSGADQRTVDLTRQVNGQVMTGRVLITDPVIPGDTIVVRPLF</sequence>
<proteinExistence type="predicted"/>
<keyword evidence="1" id="KW-0732">Signal</keyword>
<dbReference type="OrthoDB" id="197007at2"/>
<dbReference type="Proteomes" id="UP000324738">
    <property type="component" value="Unassembled WGS sequence"/>
</dbReference>
<dbReference type="InterPro" id="IPR019554">
    <property type="entry name" value="Soluble_ligand-bd"/>
</dbReference>
<protein>
    <submittedName>
        <fullName evidence="4">Polysaccharide export protein</fullName>
    </submittedName>
</protein>
<dbReference type="PANTHER" id="PTHR33619">
    <property type="entry name" value="POLYSACCHARIDE EXPORT PROTEIN GFCE-RELATED"/>
    <property type="match status" value="1"/>
</dbReference>
<dbReference type="AlphaFoldDB" id="A0A5B0DW49"/>
<feature type="domain" description="Polysaccharide export protein N-terminal" evidence="2">
    <location>
        <begin position="38"/>
        <end position="106"/>
    </location>
</feature>
<evidence type="ECO:0000259" key="2">
    <source>
        <dbReference type="Pfam" id="PF02563"/>
    </source>
</evidence>
<feature type="domain" description="Soluble ligand binding" evidence="3">
    <location>
        <begin position="112"/>
        <end position="162"/>
    </location>
</feature>
<organism evidence="4 5">
    <name type="scientific">Aureimonas fodinaquatilis</name>
    <dbReference type="NCBI Taxonomy" id="2565783"/>
    <lineage>
        <taxon>Bacteria</taxon>
        <taxon>Pseudomonadati</taxon>
        <taxon>Pseudomonadota</taxon>
        <taxon>Alphaproteobacteria</taxon>
        <taxon>Hyphomicrobiales</taxon>
        <taxon>Aurantimonadaceae</taxon>
        <taxon>Aureimonas</taxon>
    </lineage>
</organism>
<dbReference type="Pfam" id="PF02563">
    <property type="entry name" value="Poly_export"/>
    <property type="match status" value="1"/>
</dbReference>
<gene>
    <name evidence="4" type="ORF">FPY71_06090</name>
</gene>
<evidence type="ECO:0000259" key="3">
    <source>
        <dbReference type="Pfam" id="PF10531"/>
    </source>
</evidence>
<dbReference type="GO" id="GO:0015159">
    <property type="term" value="F:polysaccharide transmembrane transporter activity"/>
    <property type="evidence" value="ECO:0007669"/>
    <property type="project" value="InterPro"/>
</dbReference>
<evidence type="ECO:0000313" key="5">
    <source>
        <dbReference type="Proteomes" id="UP000324738"/>
    </source>
</evidence>
<dbReference type="InterPro" id="IPR049712">
    <property type="entry name" value="Poly_export"/>
</dbReference>